<dbReference type="Pfam" id="PF07995">
    <property type="entry name" value="GSDH"/>
    <property type="match status" value="1"/>
</dbReference>
<evidence type="ECO:0000313" key="3">
    <source>
        <dbReference type="Proteomes" id="UP000629098"/>
    </source>
</evidence>
<evidence type="ECO:0000259" key="1">
    <source>
        <dbReference type="Pfam" id="PF07995"/>
    </source>
</evidence>
<dbReference type="SUPFAM" id="SSF50952">
    <property type="entry name" value="Soluble quinoprotein glucose dehydrogenase"/>
    <property type="match status" value="1"/>
</dbReference>
<protein>
    <submittedName>
        <fullName evidence="2">PQQ-dependent sugar dehydrogenase</fullName>
    </submittedName>
</protein>
<dbReference type="Gene3D" id="2.120.10.30">
    <property type="entry name" value="TolB, C-terminal domain"/>
    <property type="match status" value="1"/>
</dbReference>
<proteinExistence type="predicted"/>
<organism evidence="2 3">
    <name type="scientific">Iningainema tapete BLCC-T55</name>
    <dbReference type="NCBI Taxonomy" id="2748662"/>
    <lineage>
        <taxon>Bacteria</taxon>
        <taxon>Bacillati</taxon>
        <taxon>Cyanobacteriota</taxon>
        <taxon>Cyanophyceae</taxon>
        <taxon>Nostocales</taxon>
        <taxon>Scytonemataceae</taxon>
        <taxon>Iningainema tapete</taxon>
    </lineage>
</organism>
<reference evidence="2" key="1">
    <citation type="submission" date="2020-09" db="EMBL/GenBank/DDBJ databases">
        <title>Iningainema tapete sp. nov. (Scytonemataceae, Cyanobacteria) from greenhouses in central Florida (USA) produces two types of nodularin with biosynthetic potential for microcystin-LR and anabaenopeptins.</title>
        <authorList>
            <person name="Berthold D.E."/>
            <person name="Lefler F.W."/>
            <person name="Huang I.-S."/>
            <person name="Abdulla H."/>
            <person name="Zimba P.V."/>
            <person name="Laughinghouse H.D. IV."/>
        </authorList>
    </citation>
    <scope>NUCLEOTIDE SEQUENCE</scope>
    <source>
        <strain evidence="2">BLCCT55</strain>
    </source>
</reference>
<feature type="domain" description="Glucose/Sorbosone dehydrogenase" evidence="1">
    <location>
        <begin position="104"/>
        <end position="276"/>
    </location>
</feature>
<name>A0A8J6XVD0_9CYAN</name>
<dbReference type="InterPro" id="IPR011041">
    <property type="entry name" value="Quinoprot_gluc/sorb_DH_b-prop"/>
</dbReference>
<evidence type="ECO:0000313" key="2">
    <source>
        <dbReference type="EMBL" id="MBD2776842.1"/>
    </source>
</evidence>
<sequence length="457" mass="50589">MKSIYRFVTFFVTLALVIVIHSKSTAQQSFTPIALRNDIQLRRVIDTGGYAVRIAKDPLSSQLYYLDAQANIYRLDIQPTEGSTKTLVYTFQDIGGAQETSGMAFAPDGTLYVVSNLYTDNTFVPIVRKGVLDASGVRTWSTLFSTVPIPRSNTAFDHVFNGIAVSPDGNYVYVNSGSRTDHGEVQSSQGVFPDVREVPLTSAIFRIPTNVTDLVLPNDEAELKANGYLFADGVRNSFDPTFAPNGDLIAGDNGPDADYTEELNWLREGQHYGFPWKLGSLDNPQQFPDYDPAQDPRLQPDFYAVQNGFYYNDPNFPPPSTTFTEPIANLGPDADQFVAQDGSLQDASDSNQPLYTFTPHRSPLGLTFDTEGVLPNDFKGDAFILSYGAADGNKKFSDGGQDLLHLKLNKVGDTYQVNATQIVRSFNRPIDSVIFNHKLYVLEWGEPGSIWELTFVE</sequence>
<comment type="caution">
    <text evidence="2">The sequence shown here is derived from an EMBL/GenBank/DDBJ whole genome shotgun (WGS) entry which is preliminary data.</text>
</comment>
<dbReference type="EMBL" id="JACXAE010000098">
    <property type="protein sequence ID" value="MBD2776842.1"/>
    <property type="molecule type" value="Genomic_DNA"/>
</dbReference>
<dbReference type="RefSeq" id="WP_190835891.1">
    <property type="nucleotide sequence ID" value="NZ_CAWPPI010000098.1"/>
</dbReference>
<keyword evidence="3" id="KW-1185">Reference proteome</keyword>
<accession>A0A8J6XVD0</accession>
<dbReference type="InterPro" id="IPR012938">
    <property type="entry name" value="Glc/Sorbosone_DH"/>
</dbReference>
<dbReference type="AlphaFoldDB" id="A0A8J6XVD0"/>
<dbReference type="InterPro" id="IPR011042">
    <property type="entry name" value="6-blade_b-propeller_TolB-like"/>
</dbReference>
<dbReference type="Proteomes" id="UP000629098">
    <property type="component" value="Unassembled WGS sequence"/>
</dbReference>
<gene>
    <name evidence="2" type="ORF">ICL16_33540</name>
</gene>